<keyword evidence="2" id="KW-0812">Transmembrane</keyword>
<organism evidence="4 5">
    <name type="scientific">Microlunatus spumicola</name>
    <dbReference type="NCBI Taxonomy" id="81499"/>
    <lineage>
        <taxon>Bacteria</taxon>
        <taxon>Bacillati</taxon>
        <taxon>Actinomycetota</taxon>
        <taxon>Actinomycetes</taxon>
        <taxon>Propionibacteriales</taxon>
        <taxon>Propionibacteriaceae</taxon>
        <taxon>Microlunatus</taxon>
    </lineage>
</organism>
<comment type="caution">
    <text evidence="4">The sequence shown here is derived from an EMBL/GenBank/DDBJ whole genome shotgun (WGS) entry which is preliminary data.</text>
</comment>
<feature type="compositionally biased region" description="Gly residues" evidence="1">
    <location>
        <begin position="229"/>
        <end position="241"/>
    </location>
</feature>
<dbReference type="Pfam" id="PF12836">
    <property type="entry name" value="HHH_3"/>
    <property type="match status" value="1"/>
</dbReference>
<evidence type="ECO:0000313" key="5">
    <source>
        <dbReference type="Proteomes" id="UP001500767"/>
    </source>
</evidence>
<dbReference type="RefSeq" id="WP_344742931.1">
    <property type="nucleotide sequence ID" value="NZ_BAAAYR010000007.1"/>
</dbReference>
<dbReference type="InterPro" id="IPR051675">
    <property type="entry name" value="Endo/Exo/Phosphatase_dom_1"/>
</dbReference>
<gene>
    <name evidence="4" type="ORF">GCM10022197_40510</name>
</gene>
<reference evidence="5" key="1">
    <citation type="journal article" date="2019" name="Int. J. Syst. Evol. Microbiol.">
        <title>The Global Catalogue of Microorganisms (GCM) 10K type strain sequencing project: providing services to taxonomists for standard genome sequencing and annotation.</title>
        <authorList>
            <consortium name="The Broad Institute Genomics Platform"/>
            <consortium name="The Broad Institute Genome Sequencing Center for Infectious Disease"/>
            <person name="Wu L."/>
            <person name="Ma J."/>
        </authorList>
    </citation>
    <scope>NUCLEOTIDE SEQUENCE [LARGE SCALE GENOMIC DNA]</scope>
    <source>
        <strain evidence="5">JCM 16540</strain>
    </source>
</reference>
<dbReference type="SMART" id="SM00278">
    <property type="entry name" value="HhH1"/>
    <property type="match status" value="2"/>
</dbReference>
<feature type="region of interest" description="Disordered" evidence="1">
    <location>
        <begin position="114"/>
        <end position="151"/>
    </location>
</feature>
<dbReference type="InterPro" id="IPR010994">
    <property type="entry name" value="RuvA_2-like"/>
</dbReference>
<evidence type="ECO:0000259" key="3">
    <source>
        <dbReference type="SMART" id="SM00278"/>
    </source>
</evidence>
<keyword evidence="2" id="KW-0472">Membrane</keyword>
<keyword evidence="2" id="KW-1133">Transmembrane helix</keyword>
<dbReference type="EMBL" id="BAAAYR010000007">
    <property type="protein sequence ID" value="GAA3578955.1"/>
    <property type="molecule type" value="Genomic_DNA"/>
</dbReference>
<accession>A0ABP6YAI7</accession>
<feature type="domain" description="Helix-hairpin-helix DNA-binding motif class 1" evidence="3">
    <location>
        <begin position="291"/>
        <end position="310"/>
    </location>
</feature>
<feature type="transmembrane region" description="Helical" evidence="2">
    <location>
        <begin position="81"/>
        <end position="102"/>
    </location>
</feature>
<feature type="domain" description="Helix-hairpin-helix DNA-binding motif class 1" evidence="3">
    <location>
        <begin position="261"/>
        <end position="280"/>
    </location>
</feature>
<evidence type="ECO:0000313" key="4">
    <source>
        <dbReference type="EMBL" id="GAA3578955.1"/>
    </source>
</evidence>
<dbReference type="Proteomes" id="UP001500767">
    <property type="component" value="Unassembled WGS sequence"/>
</dbReference>
<feature type="region of interest" description="Disordered" evidence="1">
    <location>
        <begin position="227"/>
        <end position="249"/>
    </location>
</feature>
<evidence type="ECO:0000256" key="2">
    <source>
        <dbReference type="SAM" id="Phobius"/>
    </source>
</evidence>
<evidence type="ECO:0000256" key="1">
    <source>
        <dbReference type="SAM" id="MobiDB-lite"/>
    </source>
</evidence>
<dbReference type="InterPro" id="IPR019554">
    <property type="entry name" value="Soluble_ligand-bd"/>
</dbReference>
<dbReference type="InterPro" id="IPR003583">
    <property type="entry name" value="Hlx-hairpin-Hlx_DNA-bd_motif"/>
</dbReference>
<sequence length="313" mass="31632">MARRPAPPDPELTALARDRLARLLGGTTDRPRRAARLLPGEDEEDGVVRGGRGAAWPGVREAEPPAVGLDDLEVPRRFTRWHLGVVAAVLLVGLVWGGWSWVRSRPEAVAAPTVQSSAGPGVPTAPAQPVPGQPSSGTAPGGAAGGASASADPSASGLVVHVLGAVRHPGLVRLPAGARVQDAIKAAGGLRDDADPAQLNLAQPLEDGVQVVVGTRRHPLGEVRAVGAAAGGGGSGGGSTGGSASTAGSGAVVDLNRASVDQLDTLPGVGPVTAQKIVDWREQHGRFSAADELQEVDGIGPKTYARLAPHVRV</sequence>
<protein>
    <recommendedName>
        <fullName evidence="3">Helix-hairpin-helix DNA-binding motif class 1 domain-containing protein</fullName>
    </recommendedName>
</protein>
<name>A0ABP6YAI7_9ACTN</name>
<keyword evidence="5" id="KW-1185">Reference proteome</keyword>
<dbReference type="Gene3D" id="1.10.150.320">
    <property type="entry name" value="Photosystem II 12 kDa extrinsic protein"/>
    <property type="match status" value="1"/>
</dbReference>
<dbReference type="PANTHER" id="PTHR21180">
    <property type="entry name" value="ENDONUCLEASE/EXONUCLEASE/PHOSPHATASE FAMILY DOMAIN-CONTAINING PROTEIN 1"/>
    <property type="match status" value="1"/>
</dbReference>
<dbReference type="PANTHER" id="PTHR21180:SF32">
    <property type="entry name" value="ENDONUCLEASE_EXONUCLEASE_PHOSPHATASE FAMILY DOMAIN-CONTAINING PROTEIN 1"/>
    <property type="match status" value="1"/>
</dbReference>
<dbReference type="Gene3D" id="3.10.560.10">
    <property type="entry name" value="Outer membrane lipoprotein wza domain like"/>
    <property type="match status" value="1"/>
</dbReference>
<dbReference type="Pfam" id="PF10531">
    <property type="entry name" value="SLBB"/>
    <property type="match status" value="1"/>
</dbReference>
<proteinExistence type="predicted"/>
<dbReference type="SUPFAM" id="SSF47781">
    <property type="entry name" value="RuvA domain 2-like"/>
    <property type="match status" value="1"/>
</dbReference>